<proteinExistence type="predicted"/>
<dbReference type="EMBL" id="JBHUPC010000017">
    <property type="protein sequence ID" value="MFD2892737.1"/>
    <property type="molecule type" value="Genomic_DNA"/>
</dbReference>
<feature type="transmembrane region" description="Helical" evidence="1">
    <location>
        <begin position="130"/>
        <end position="154"/>
    </location>
</feature>
<dbReference type="RefSeq" id="WP_379812451.1">
    <property type="nucleotide sequence ID" value="NZ_JBHUPC010000017.1"/>
</dbReference>
<evidence type="ECO:0000313" key="2">
    <source>
        <dbReference type="EMBL" id="MFD2892737.1"/>
    </source>
</evidence>
<dbReference type="Proteomes" id="UP001597534">
    <property type="component" value="Unassembled WGS sequence"/>
</dbReference>
<evidence type="ECO:0000313" key="3">
    <source>
        <dbReference type="Proteomes" id="UP001597534"/>
    </source>
</evidence>
<keyword evidence="1" id="KW-1133">Transmembrane helix</keyword>
<comment type="caution">
    <text evidence="2">The sequence shown here is derived from an EMBL/GenBank/DDBJ whole genome shotgun (WGS) entry which is preliminary data.</text>
</comment>
<keyword evidence="3" id="KW-1185">Reference proteome</keyword>
<protein>
    <submittedName>
        <fullName evidence="2">PepSY-associated TM helix domain-containing protein</fullName>
    </submittedName>
</protein>
<organism evidence="2 3">
    <name type="scientific">Flavobacterium chuncheonense</name>
    <dbReference type="NCBI Taxonomy" id="2026653"/>
    <lineage>
        <taxon>Bacteria</taxon>
        <taxon>Pseudomonadati</taxon>
        <taxon>Bacteroidota</taxon>
        <taxon>Flavobacteriia</taxon>
        <taxon>Flavobacteriales</taxon>
        <taxon>Flavobacteriaceae</taxon>
        <taxon>Flavobacterium</taxon>
    </lineage>
</organism>
<dbReference type="InterPro" id="IPR005625">
    <property type="entry name" value="PepSY-ass_TM"/>
</dbReference>
<feature type="transmembrane region" description="Helical" evidence="1">
    <location>
        <begin position="12"/>
        <end position="33"/>
    </location>
</feature>
<accession>A0ABW5YPP0</accession>
<keyword evidence="1" id="KW-0472">Membrane</keyword>
<gene>
    <name evidence="2" type="ORF">ACFS5J_12015</name>
</gene>
<evidence type="ECO:0000256" key="1">
    <source>
        <dbReference type="SAM" id="Phobius"/>
    </source>
</evidence>
<reference evidence="3" key="1">
    <citation type="journal article" date="2019" name="Int. J. Syst. Evol. Microbiol.">
        <title>The Global Catalogue of Microorganisms (GCM) 10K type strain sequencing project: providing services to taxonomists for standard genome sequencing and annotation.</title>
        <authorList>
            <consortium name="The Broad Institute Genomics Platform"/>
            <consortium name="The Broad Institute Genome Sequencing Center for Infectious Disease"/>
            <person name="Wu L."/>
            <person name="Ma J."/>
        </authorList>
    </citation>
    <scope>NUCLEOTIDE SEQUENCE [LARGE SCALE GENOMIC DNA]</scope>
    <source>
        <strain evidence="3">KCTC 22671</strain>
    </source>
</reference>
<dbReference type="PANTHER" id="PTHR34219">
    <property type="entry name" value="IRON-REGULATED INNER MEMBRANE PROTEIN-RELATED"/>
    <property type="match status" value="1"/>
</dbReference>
<dbReference type="Pfam" id="PF03929">
    <property type="entry name" value="PepSY_TM"/>
    <property type="match status" value="1"/>
</dbReference>
<sequence>MNNRTLLKYHSVLGLFAGLLLVLMGLTGAILIFNEDIDAACFQKYEVSDTSNVMSLDKALALVQREFPMWDTRIVHFKKGETILFNLRRPEERRFVFVHPETGTLLGNIDANTTFSKWVLKLHYSLHAGLVGRIVVLITGILFFLSLLTGILLYRKVIVKTLLFKIKVKRSHKRNFYSALHRYVGVWALVMNLVLVITGLFLAYKVVQSGLQQPKEPTTPLLQFSLDNALEKVQKELPDFSPTYIRLPNNNKADLIFNGVFENDPFYFSEYYNKIVLDAKSGAIKEIVRVTDTSLGNQLNSMVSPLHFGQYGGFWIKLLYCLAALSGPFLSISGYIIWRSKK</sequence>
<name>A0ABW5YPP0_9FLAO</name>
<dbReference type="PANTHER" id="PTHR34219:SF3">
    <property type="entry name" value="BLL7967 PROTEIN"/>
    <property type="match status" value="1"/>
</dbReference>
<feature type="transmembrane region" description="Helical" evidence="1">
    <location>
        <begin position="175"/>
        <end position="204"/>
    </location>
</feature>
<feature type="transmembrane region" description="Helical" evidence="1">
    <location>
        <begin position="314"/>
        <end position="338"/>
    </location>
</feature>
<keyword evidence="1" id="KW-0812">Transmembrane</keyword>